<dbReference type="InterPro" id="IPR002744">
    <property type="entry name" value="MIP18-like"/>
</dbReference>
<evidence type="ECO:0000313" key="4">
    <source>
        <dbReference type="Proteomes" id="UP000452141"/>
    </source>
</evidence>
<protein>
    <submittedName>
        <fullName evidence="3">DUF59 domain-containing protein</fullName>
    </submittedName>
</protein>
<evidence type="ECO:0000313" key="3">
    <source>
        <dbReference type="EMBL" id="MST79616.1"/>
    </source>
</evidence>
<sequence>MEVTQAELANQVLEKLQEVEDPELLVDVVNLGLIYGIDLDAGHCTVTMTLTTMGCPLSGYLDQAIKKAVLAVPGIDQVEIKLVWYPVWSVDRMSNSAKRQLGIGEETEQKKQEKVENSVDTVKQIDCHTPIKTFADKYPSFADDMASIGFDRIKIPGMLNTVGRVMNLKLGSQAMGFDLAEVKQKLEEKGYQVSD</sequence>
<gene>
    <name evidence="3" type="ORF">FYJ61_03780</name>
</gene>
<dbReference type="SUPFAM" id="SSF140683">
    <property type="entry name" value="SP0561-like"/>
    <property type="match status" value="1"/>
</dbReference>
<dbReference type="Proteomes" id="UP000452141">
    <property type="component" value="Unassembled WGS sequence"/>
</dbReference>
<reference evidence="3 4" key="1">
    <citation type="submission" date="2019-08" db="EMBL/GenBank/DDBJ databases">
        <title>In-depth cultivation of the pig gut microbiome towards novel bacterial diversity and tailored functional studies.</title>
        <authorList>
            <person name="Wylensek D."/>
            <person name="Hitch T.C.A."/>
            <person name="Clavel T."/>
        </authorList>
    </citation>
    <scope>NUCLEOTIDE SEQUENCE [LARGE SCALE GENOMIC DNA]</scope>
    <source>
        <strain evidence="3 4">WCA-470BD-2E</strain>
    </source>
</reference>
<dbReference type="SUPFAM" id="SSF117916">
    <property type="entry name" value="Fe-S cluster assembly (FSCA) domain-like"/>
    <property type="match status" value="1"/>
</dbReference>
<dbReference type="RefSeq" id="WP_154486637.1">
    <property type="nucleotide sequence ID" value="NZ_VUMW01000007.1"/>
</dbReference>
<dbReference type="Gene3D" id="3.30.300.130">
    <property type="entry name" value="Fe-S cluster assembly (FSCA)"/>
    <property type="match status" value="1"/>
</dbReference>
<organism evidence="3 4">
    <name type="scientific">Lactobacillus equicursoris</name>
    <dbReference type="NCBI Taxonomy" id="420645"/>
    <lineage>
        <taxon>Bacteria</taxon>
        <taxon>Bacillati</taxon>
        <taxon>Bacillota</taxon>
        <taxon>Bacilli</taxon>
        <taxon>Lactobacillales</taxon>
        <taxon>Lactobacillaceae</taxon>
        <taxon>Lactobacillus</taxon>
    </lineage>
</organism>
<proteinExistence type="predicted"/>
<dbReference type="PANTHER" id="PTHR42831:SF1">
    <property type="entry name" value="FE-S PROTEIN MATURATION AUXILIARY FACTOR YITW"/>
    <property type="match status" value="1"/>
</dbReference>
<dbReference type="PANTHER" id="PTHR42831">
    <property type="entry name" value="FE-S PROTEIN MATURATION AUXILIARY FACTOR YITW"/>
    <property type="match status" value="1"/>
</dbReference>
<name>A0A844FMI8_9LACO</name>
<evidence type="ECO:0000259" key="1">
    <source>
        <dbReference type="Pfam" id="PF01883"/>
    </source>
</evidence>
<dbReference type="InterPro" id="IPR038062">
    <property type="entry name" value="ScdA-like_N_sf"/>
</dbReference>
<accession>A0A844FMI8</accession>
<dbReference type="Gene3D" id="1.10.3910.10">
    <property type="entry name" value="SP0561-like"/>
    <property type="match status" value="1"/>
</dbReference>
<comment type="caution">
    <text evidence="3">The sequence shown here is derived from an EMBL/GenBank/DDBJ whole genome shotgun (WGS) entry which is preliminary data.</text>
</comment>
<dbReference type="AlphaFoldDB" id="A0A844FMI8"/>
<feature type="domain" description="DUF1858" evidence="2">
    <location>
        <begin position="125"/>
        <end position="181"/>
    </location>
</feature>
<dbReference type="InterPro" id="IPR034904">
    <property type="entry name" value="FSCA_dom_sf"/>
</dbReference>
<dbReference type="Pfam" id="PF08984">
    <property type="entry name" value="DUF1858"/>
    <property type="match status" value="1"/>
</dbReference>
<dbReference type="InterPro" id="IPR052339">
    <property type="entry name" value="Fe-S_Maturation_MIP18"/>
</dbReference>
<dbReference type="EMBL" id="VUMW01000007">
    <property type="protein sequence ID" value="MST79616.1"/>
    <property type="molecule type" value="Genomic_DNA"/>
</dbReference>
<dbReference type="Pfam" id="PF01883">
    <property type="entry name" value="FeS_assembly_P"/>
    <property type="match status" value="1"/>
</dbReference>
<evidence type="ECO:0000259" key="2">
    <source>
        <dbReference type="Pfam" id="PF08984"/>
    </source>
</evidence>
<dbReference type="InterPro" id="IPR015077">
    <property type="entry name" value="DUF1858"/>
</dbReference>
<feature type="domain" description="MIP18 family-like" evidence="1">
    <location>
        <begin position="11"/>
        <end position="81"/>
    </location>
</feature>